<protein>
    <submittedName>
        <fullName evidence="2">Uncharacterized protein</fullName>
    </submittedName>
</protein>
<sequence length="127" mass="14380">MDSEDIQPPYDILTAVKPSPRLCVTDFLQIPTPRRPGSRKFNLEAKLWYTYNKPNSIPSSVHDRHAVDILEPSVELREKLRQLEHFKMNLIETATAVLKEASSKPKRATGDITGEASDLPTAKRQAR</sequence>
<dbReference type="Proteomes" id="UP000186601">
    <property type="component" value="Unassembled WGS sequence"/>
</dbReference>
<proteinExistence type="predicted"/>
<evidence type="ECO:0000313" key="3">
    <source>
        <dbReference type="Proteomes" id="UP000186601"/>
    </source>
</evidence>
<gene>
    <name evidence="2" type="ORF">PHLCEN_2v8964</name>
</gene>
<name>A0A2R6NS30_9APHY</name>
<feature type="region of interest" description="Disordered" evidence="1">
    <location>
        <begin position="99"/>
        <end position="127"/>
    </location>
</feature>
<accession>A0A2R6NS30</accession>
<keyword evidence="3" id="KW-1185">Reference proteome</keyword>
<dbReference type="AlphaFoldDB" id="A0A2R6NS30"/>
<reference evidence="2 3" key="1">
    <citation type="submission" date="2018-02" db="EMBL/GenBank/DDBJ databases">
        <title>Genome sequence of the basidiomycete white-rot fungus Phlebia centrifuga.</title>
        <authorList>
            <person name="Granchi Z."/>
            <person name="Peng M."/>
            <person name="de Vries R.P."/>
            <person name="Hilden K."/>
            <person name="Makela M.R."/>
            <person name="Grigoriev I."/>
            <person name="Riley R."/>
        </authorList>
    </citation>
    <scope>NUCLEOTIDE SEQUENCE [LARGE SCALE GENOMIC DNA]</scope>
    <source>
        <strain evidence="2 3">FBCC195</strain>
    </source>
</reference>
<comment type="caution">
    <text evidence="2">The sequence shown here is derived from an EMBL/GenBank/DDBJ whole genome shotgun (WGS) entry which is preliminary data.</text>
</comment>
<dbReference type="EMBL" id="MLYV02000881">
    <property type="protein sequence ID" value="PSR75673.1"/>
    <property type="molecule type" value="Genomic_DNA"/>
</dbReference>
<dbReference type="OrthoDB" id="2757033at2759"/>
<organism evidence="2 3">
    <name type="scientific">Hermanssonia centrifuga</name>
    <dbReference type="NCBI Taxonomy" id="98765"/>
    <lineage>
        <taxon>Eukaryota</taxon>
        <taxon>Fungi</taxon>
        <taxon>Dikarya</taxon>
        <taxon>Basidiomycota</taxon>
        <taxon>Agaricomycotina</taxon>
        <taxon>Agaricomycetes</taxon>
        <taxon>Polyporales</taxon>
        <taxon>Meruliaceae</taxon>
        <taxon>Hermanssonia</taxon>
    </lineage>
</organism>
<evidence type="ECO:0000313" key="2">
    <source>
        <dbReference type="EMBL" id="PSR75673.1"/>
    </source>
</evidence>
<evidence type="ECO:0000256" key="1">
    <source>
        <dbReference type="SAM" id="MobiDB-lite"/>
    </source>
</evidence>